<dbReference type="PANTHER" id="PTHR12945:SF0">
    <property type="entry name" value="TRNA (ADENINE(58)-N(1))-METHYLTRANSFERASE NON-CATALYTIC SUBUNIT TRM6"/>
    <property type="match status" value="1"/>
</dbReference>
<feature type="region of interest" description="Disordered" evidence="7">
    <location>
        <begin position="415"/>
        <end position="456"/>
    </location>
</feature>
<dbReference type="EMBL" id="MLYV02001295">
    <property type="protein sequence ID" value="PSR71056.1"/>
    <property type="molecule type" value="Genomic_DNA"/>
</dbReference>
<keyword evidence="5" id="KW-0539">Nucleus</keyword>
<evidence type="ECO:0000256" key="4">
    <source>
        <dbReference type="ARBA" id="ARBA00022694"/>
    </source>
</evidence>
<comment type="similarity">
    <text evidence="2">Belongs to the TRM6/GCD10 family.</text>
</comment>
<gene>
    <name evidence="8" type="ORF">PHLCEN_2v13025</name>
</gene>
<keyword evidence="9" id="KW-1185">Reference proteome</keyword>
<evidence type="ECO:0000256" key="2">
    <source>
        <dbReference type="ARBA" id="ARBA00008320"/>
    </source>
</evidence>
<evidence type="ECO:0000313" key="9">
    <source>
        <dbReference type="Proteomes" id="UP000186601"/>
    </source>
</evidence>
<dbReference type="InterPro" id="IPR017423">
    <property type="entry name" value="TRM6"/>
</dbReference>
<evidence type="ECO:0000256" key="6">
    <source>
        <dbReference type="ARBA" id="ARBA00032319"/>
    </source>
</evidence>
<evidence type="ECO:0000256" key="3">
    <source>
        <dbReference type="ARBA" id="ARBA00021704"/>
    </source>
</evidence>
<organism evidence="8 9">
    <name type="scientific">Hermanssonia centrifuga</name>
    <dbReference type="NCBI Taxonomy" id="98765"/>
    <lineage>
        <taxon>Eukaryota</taxon>
        <taxon>Fungi</taxon>
        <taxon>Dikarya</taxon>
        <taxon>Basidiomycota</taxon>
        <taxon>Agaricomycotina</taxon>
        <taxon>Agaricomycetes</taxon>
        <taxon>Polyporales</taxon>
        <taxon>Meruliaceae</taxon>
        <taxon>Hermanssonia</taxon>
    </lineage>
</organism>
<accession>A0A2R6NFD3</accession>
<evidence type="ECO:0000256" key="1">
    <source>
        <dbReference type="ARBA" id="ARBA00004123"/>
    </source>
</evidence>
<dbReference type="Pfam" id="PF04189">
    <property type="entry name" value="Gcd10p"/>
    <property type="match status" value="1"/>
</dbReference>
<dbReference type="OrthoDB" id="10254665at2759"/>
<evidence type="ECO:0000256" key="5">
    <source>
        <dbReference type="ARBA" id="ARBA00023242"/>
    </source>
</evidence>
<reference evidence="8 9" key="1">
    <citation type="submission" date="2018-02" db="EMBL/GenBank/DDBJ databases">
        <title>Genome sequence of the basidiomycete white-rot fungus Phlebia centrifuga.</title>
        <authorList>
            <person name="Granchi Z."/>
            <person name="Peng M."/>
            <person name="de Vries R.P."/>
            <person name="Hilden K."/>
            <person name="Makela M.R."/>
            <person name="Grigoriev I."/>
            <person name="Riley R."/>
        </authorList>
    </citation>
    <scope>NUCLEOTIDE SEQUENCE [LARGE SCALE GENOMIC DNA]</scope>
    <source>
        <strain evidence="8 9">FBCC195</strain>
    </source>
</reference>
<dbReference type="STRING" id="98765.A0A2R6NFD3"/>
<comment type="subcellular location">
    <subcellularLocation>
        <location evidence="1">Nucleus</location>
    </subcellularLocation>
</comment>
<dbReference type="Proteomes" id="UP000186601">
    <property type="component" value="Unassembled WGS sequence"/>
</dbReference>
<keyword evidence="4" id="KW-0819">tRNA processing</keyword>
<comment type="caution">
    <text evidence="8">The sequence shown here is derived from an EMBL/GenBank/DDBJ whole genome shotgun (WGS) entry which is preliminary data.</text>
</comment>
<dbReference type="GO" id="GO:0005634">
    <property type="term" value="C:nucleus"/>
    <property type="evidence" value="ECO:0007669"/>
    <property type="project" value="UniProtKB-SubCell"/>
</dbReference>
<sequence>MELGEGSSLHPKIKEEQLIEVGHTILLRLPSGELRTLKLEKESTINLGKFGTFNSSELVGQPYGLTYDITDKKLKIIPPRTIQEVEDTDATNELINDGQFVQPLTSEEIETLKKSGLPAQEIIRKQIEQHANYSLKTEYSKEKYKKRKEAKYSKGFTTVTPTLFNVCEYWFNKDQNRLRDIRPDSLSQILNMAGVQQGGRYLVVDDASGIVVAGIIQRLGGKGRLVTICDIDSPPAYPCMTHMNFTKEYTSVMSSLNWATADEEYTPILASSEPPAGTFKSEGQKTRLNKRKVASETLLQNREELFAGEFDGLIIASQYDPDSILERLFPYLAGSASIVVHSPQVQILSDLHSKLRERPGYLGPALSEGFLRRYQVLPGRTHPTMNGSGSGGFILQAIKVYDDPTASSVMAHRQRAKKARLEAGSSTMAPENSDTIEKPEEPSKLSQKYEPEGNIQ</sequence>
<dbReference type="AlphaFoldDB" id="A0A2R6NFD3"/>
<dbReference type="Gene3D" id="3.10.330.20">
    <property type="match status" value="1"/>
</dbReference>
<name>A0A2R6NFD3_9APHY</name>
<feature type="compositionally biased region" description="Basic and acidic residues" evidence="7">
    <location>
        <begin position="435"/>
        <end position="456"/>
    </location>
</feature>
<dbReference type="GO" id="GO:0031515">
    <property type="term" value="C:tRNA (m1A) methyltransferase complex"/>
    <property type="evidence" value="ECO:0007669"/>
    <property type="project" value="InterPro"/>
</dbReference>
<protein>
    <recommendedName>
        <fullName evidence="3">tRNA (adenine(58)-N(1))-methyltransferase non-catalytic subunit TRM6</fullName>
    </recommendedName>
    <alternativeName>
        <fullName evidence="6">tRNA(m1A58)-methyltransferase subunit TRM6</fullName>
    </alternativeName>
</protein>
<dbReference type="GO" id="GO:0030488">
    <property type="term" value="P:tRNA methylation"/>
    <property type="evidence" value="ECO:0007669"/>
    <property type="project" value="InterPro"/>
</dbReference>
<evidence type="ECO:0000256" key="7">
    <source>
        <dbReference type="SAM" id="MobiDB-lite"/>
    </source>
</evidence>
<feature type="compositionally biased region" description="Polar residues" evidence="7">
    <location>
        <begin position="424"/>
        <end position="433"/>
    </location>
</feature>
<evidence type="ECO:0000313" key="8">
    <source>
        <dbReference type="EMBL" id="PSR71056.1"/>
    </source>
</evidence>
<proteinExistence type="inferred from homology"/>
<dbReference type="PANTHER" id="PTHR12945">
    <property type="entry name" value="TRANSLATION INITIATION FACTOR EIF3-RELATED"/>
    <property type="match status" value="1"/>
</dbReference>